<name>A0A2N5P1H8_MEDGN</name>
<dbReference type="InterPro" id="IPR017853">
    <property type="entry name" value="GH"/>
</dbReference>
<keyword evidence="2 5" id="KW-0378">Hydrolase</keyword>
<reference evidence="5" key="2">
    <citation type="submission" date="2023-01" db="EMBL/GenBank/DDBJ databases">
        <title>Human gut microbiome strain richness.</title>
        <authorList>
            <person name="Chen-Liaw A."/>
        </authorList>
    </citation>
    <scope>NUCLEOTIDE SEQUENCE</scope>
    <source>
        <strain evidence="5">1001217st1_A9_1001217B_191108</strain>
    </source>
</reference>
<dbReference type="EMBL" id="QRIS01000013">
    <property type="protein sequence ID" value="RHG84261.1"/>
    <property type="molecule type" value="Genomic_DNA"/>
</dbReference>
<dbReference type="EMBL" id="QRIA01000005">
    <property type="protein sequence ID" value="RHG20892.1"/>
    <property type="molecule type" value="Genomic_DNA"/>
</dbReference>
<evidence type="ECO:0000313" key="10">
    <source>
        <dbReference type="Proteomes" id="UP000283992"/>
    </source>
</evidence>
<sequence length="617" mass="73314">MNFTTVLHQAKSEYAYAYNENTLHIRLKTERGAVRKVELLALDPFNWVPRNDGSMMYDLDKESIIRLEMRKEQMTEMYDCWFAEAGNLDTKRCKYCFVIETEKEKYIMGCHDRIPYKEDESELYNLFNYFNYPYICKEDLYKAPHWVAHTVWYQIFPERFCNGTPGDGRNVLPWGSEEMDGALKKFGGNLEGIIEKLDYIQKAGFTGIYLTPIFKATSSHKYDTIDYFIIDPEFGTNEIFEKLVKEAHQRGIRIMLDAVFNHCGYQHPFWQDVLMHGKESKYYDYFYILDADKPIFDGQVLDGVPQEIPREELNYRTFAYTPTMPKWNTGNPEVREYLLEAACFWTEKYHIDGWRLDVSNEVPHDFWREFRKRVKDRNPELYILGENWDNSLPWLMGDQFDAVMNYEFAMPIWKYFRKEKEGERIYSEEQFRYAIGRLLTSYPKNVTANLFNLLESHDTERILNRAGQDVSLVKLAYLFMFIFPGTPCVYYGGEIGMGGGEHSNRQCMIWEKEKQNRELFEFISRMIELRKKYDSFCSTELQWINSENSLALKKEGAKETLYVFMQKEGKTQEYVLPEELKEKCCMECISGKMVKLGKSIRLERNGYQMYLIFKETE</sequence>
<feature type="domain" description="Glycosyl hydrolase family 13 catalytic" evidence="4">
    <location>
        <begin position="154"/>
        <end position="530"/>
    </location>
</feature>
<evidence type="ECO:0000313" key="7">
    <source>
        <dbReference type="EMBL" id="RHG84261.1"/>
    </source>
</evidence>
<evidence type="ECO:0000256" key="2">
    <source>
        <dbReference type="ARBA" id="ARBA00022801"/>
    </source>
</evidence>
<dbReference type="Gene3D" id="3.20.20.80">
    <property type="entry name" value="Glycosidases"/>
    <property type="match status" value="1"/>
</dbReference>
<dbReference type="Pfam" id="PF00128">
    <property type="entry name" value="Alpha-amylase"/>
    <property type="match status" value="1"/>
</dbReference>
<proteinExistence type="inferred from homology"/>
<dbReference type="InterPro" id="IPR006047">
    <property type="entry name" value="GH13_cat_dom"/>
</dbReference>
<dbReference type="InterPro" id="IPR013783">
    <property type="entry name" value="Ig-like_fold"/>
</dbReference>
<dbReference type="Gene3D" id="2.60.40.10">
    <property type="entry name" value="Immunoglobulins"/>
    <property type="match status" value="1"/>
</dbReference>
<dbReference type="CDD" id="cd02857">
    <property type="entry name" value="E_set_CDase_PDE_N"/>
    <property type="match status" value="1"/>
</dbReference>
<dbReference type="InterPro" id="IPR014756">
    <property type="entry name" value="Ig_E-set"/>
</dbReference>
<evidence type="ECO:0000256" key="3">
    <source>
        <dbReference type="ARBA" id="ARBA00023295"/>
    </source>
</evidence>
<dbReference type="EMBL" id="JAQMLR010000006">
    <property type="protein sequence ID" value="MDB8738772.1"/>
    <property type="molecule type" value="Genomic_DNA"/>
</dbReference>
<dbReference type="SUPFAM" id="SSF81296">
    <property type="entry name" value="E set domains"/>
    <property type="match status" value="1"/>
</dbReference>
<evidence type="ECO:0000313" key="8">
    <source>
        <dbReference type="EMBL" id="RHJ15462.1"/>
    </source>
</evidence>
<gene>
    <name evidence="8" type="ORF">DW142_01940</name>
    <name evidence="7" type="ORF">DW243_09165</name>
    <name evidence="6" type="ORF">DW270_05850</name>
    <name evidence="5" type="ORF">PNU63_08295</name>
</gene>
<evidence type="ECO:0000313" key="9">
    <source>
        <dbReference type="Proteomes" id="UP000283981"/>
    </source>
</evidence>
<dbReference type="CDD" id="cd11338">
    <property type="entry name" value="AmyAc_CMD"/>
    <property type="match status" value="1"/>
</dbReference>
<dbReference type="AlphaFoldDB" id="A0A2N5P1H8"/>
<keyword evidence="3 6" id="KW-0326">Glycosidase</keyword>
<accession>A0A2N5P1H8</accession>
<dbReference type="SUPFAM" id="SSF51445">
    <property type="entry name" value="(Trans)glycosidases"/>
    <property type="match status" value="1"/>
</dbReference>
<dbReference type="EMBL" id="QRLN01000002">
    <property type="protein sequence ID" value="RHJ15462.1"/>
    <property type="molecule type" value="Genomic_DNA"/>
</dbReference>
<evidence type="ECO:0000313" key="5">
    <source>
        <dbReference type="EMBL" id="MDB8738772.1"/>
    </source>
</evidence>
<evidence type="ECO:0000313" key="11">
    <source>
        <dbReference type="Proteomes" id="UP000285697"/>
    </source>
</evidence>
<dbReference type="Gene3D" id="3.90.400.10">
    <property type="entry name" value="Oligo-1,6-glucosidase, Domain 2"/>
    <property type="match status" value="1"/>
</dbReference>
<dbReference type="Pfam" id="PF02903">
    <property type="entry name" value="Alpha-amylase_N"/>
    <property type="match status" value="1"/>
</dbReference>
<dbReference type="InterPro" id="IPR045857">
    <property type="entry name" value="O16G_dom_2"/>
</dbReference>
<evidence type="ECO:0000256" key="1">
    <source>
        <dbReference type="ARBA" id="ARBA00008061"/>
    </source>
</evidence>
<protein>
    <submittedName>
        <fullName evidence="6">Alpha-glycosidase</fullName>
    </submittedName>
    <submittedName>
        <fullName evidence="5">Glycoside hydrolase family 13 protein</fullName>
    </submittedName>
</protein>
<organism evidence="5 12">
    <name type="scientific">Mediterraneibacter gnavus</name>
    <name type="common">Ruminococcus gnavus</name>
    <dbReference type="NCBI Taxonomy" id="33038"/>
    <lineage>
        <taxon>Bacteria</taxon>
        <taxon>Bacillati</taxon>
        <taxon>Bacillota</taxon>
        <taxon>Clostridia</taxon>
        <taxon>Lachnospirales</taxon>
        <taxon>Lachnospiraceae</taxon>
        <taxon>Mediterraneibacter</taxon>
    </lineage>
</organism>
<dbReference type="GO" id="GO:0004553">
    <property type="term" value="F:hydrolase activity, hydrolyzing O-glycosyl compounds"/>
    <property type="evidence" value="ECO:0007669"/>
    <property type="project" value="InterPro"/>
</dbReference>
<dbReference type="GeneID" id="57433171"/>
<dbReference type="Proteomes" id="UP000285697">
    <property type="component" value="Unassembled WGS sequence"/>
</dbReference>
<dbReference type="Proteomes" id="UP000283981">
    <property type="component" value="Unassembled WGS sequence"/>
</dbReference>
<evidence type="ECO:0000259" key="4">
    <source>
        <dbReference type="SMART" id="SM00642"/>
    </source>
</evidence>
<reference evidence="9 10" key="1">
    <citation type="submission" date="2018-08" db="EMBL/GenBank/DDBJ databases">
        <title>A genome reference for cultivated species of the human gut microbiota.</title>
        <authorList>
            <person name="Zou Y."/>
            <person name="Xue W."/>
            <person name="Luo G."/>
        </authorList>
    </citation>
    <scope>NUCLEOTIDE SEQUENCE [LARGE SCALE GENOMIC DNA]</scope>
    <source>
        <strain evidence="8 10">AM12-54</strain>
        <strain evidence="7 9">AM21-18</strain>
        <strain evidence="6 11">AM22-7AC</strain>
    </source>
</reference>
<dbReference type="SMART" id="SM00642">
    <property type="entry name" value="Aamy"/>
    <property type="match status" value="1"/>
</dbReference>
<dbReference type="Proteomes" id="UP000283992">
    <property type="component" value="Unassembled WGS sequence"/>
</dbReference>
<dbReference type="RefSeq" id="WP_004844422.1">
    <property type="nucleotide sequence ID" value="NZ_BAABXJ010000001.1"/>
</dbReference>
<comment type="caution">
    <text evidence="5">The sequence shown here is derived from an EMBL/GenBank/DDBJ whole genome shotgun (WGS) entry which is preliminary data.</text>
</comment>
<evidence type="ECO:0000313" key="6">
    <source>
        <dbReference type="EMBL" id="RHG20892.1"/>
    </source>
</evidence>
<dbReference type="PANTHER" id="PTHR10357">
    <property type="entry name" value="ALPHA-AMYLASE FAMILY MEMBER"/>
    <property type="match status" value="1"/>
</dbReference>
<dbReference type="Proteomes" id="UP001211731">
    <property type="component" value="Unassembled WGS sequence"/>
</dbReference>
<evidence type="ECO:0000313" key="12">
    <source>
        <dbReference type="Proteomes" id="UP001211731"/>
    </source>
</evidence>
<comment type="similarity">
    <text evidence="1">Belongs to the glycosyl hydrolase 13 family.</text>
</comment>
<dbReference type="PANTHER" id="PTHR10357:SF210">
    <property type="entry name" value="MALTODEXTRIN GLUCOSIDASE"/>
    <property type="match status" value="1"/>
</dbReference>
<dbReference type="GO" id="GO:0005975">
    <property type="term" value="P:carbohydrate metabolic process"/>
    <property type="evidence" value="ECO:0007669"/>
    <property type="project" value="InterPro"/>
</dbReference>
<dbReference type="InterPro" id="IPR004185">
    <property type="entry name" value="Glyco_hydro_13_lg-like_dom"/>
</dbReference>